<dbReference type="CDD" id="cd17090">
    <property type="entry name" value="FERM_F1_TLN"/>
    <property type="match status" value="1"/>
</dbReference>
<sequence length="2566" mass="280718">MSILYLIINGLLVRGLTVGASKMGVITLNVVSQEKGTKKTMQFDPSTLVFDVCKVIREKLHMNVDPKEYGLMRIVDDPTKCAWLANGHSLEHYLIRHQDTVEYRRKIRLLKVRMLDGSVKTIPVDESHPVGQLMVGVCTKIGISNYEEYSLVRATEPDSRGSMMNLKDERSRIADGDTRKGMMGTLGRKKEQKLEQLRASIRNGSWQKLHTDEEMAWVDHSKTLREQGISEDETLLLRRKYFFSDTNVDSRDPVQLNLLYVQCRDGILRSLHPVTKEIACDLGALQCQIEYGDFPENKPKFYIEGRDFLPKEYAKSKENEKKIVQRYKELTGTSDLDAKSKYVHLCRGLKTYGVTFFLVKEKLCGKNKLVPRLLGVNKECVMRVDEKTKDVLKEWPLEQVRRWNTSPRTFTLDFGDYQDGYYSVQTSDGEKIGQLIAGYIDIIIKKKSMRDHLGIEGDEGSTMLEDVVAPAKATLVAHGQIGAGQHAQDGHVALRGVLRTPQQQPQPYGYGINGAQYGAVSGEIQSQSLARAQRLRILDTYEHPQRALVGTIEATIKSVAEAEEELEREPHIELPRFHDDYSRRKWVDEQVIINKENVNERLAAMGAATAQVVQWTAVQEEYDDRVGTAIATIGSNLPDVGRNVRDLAHFMPERRRDDLVEATRKLCGAFGDFLHAVNPEHEEKRTTVLAAAGRVGDFSQQVINTMDEPTHEQSYFHDHLVQKAKNVATSTAQLVLRAKTISADCDEPVLQEKVIHSATQCAFATSQLVACARVVAPTIESNACQEQLTSAAKQVSHAVTELLHDAEYACERSHTDGRQSLGDIHDAARQVTHALDSLLEHVKTSPKITKTTEEEQYNEVLRTTHKLIAHQGPSEDLTREAKKVIRHSQILMEQFEHEAHERPEHKDRLLAAARRVATATSDMIDATRECESRPTEAESEMALRNAAERLVTVTNETTSEQQAKHIMEKLEQAARQTAYEATQTIAAANAAKELIKTKTTVENLVYECTETAEHVPRLITSIRESQQSKTASEKFRAQSRLIRDAHQILSPATRLVEVARTSVAHVSEPHIASNLQQTSNGLSTNLAELRTALNAAQQLNFSQQLIHSEELIRELDQELIEVHKAAQLKQLSPPHGVTSQSATSHLMSSARQVGSSIAQLVSAATTKDEHHIGASAVEAAQSLRAFTTGVTEVVSTRTDVQLDSFIVSSRSVVHDSGRVFDRVREHATPAVLTDAAKQVSTSLRQVIACLPDNQVIEKAIAQIRTIGVSATVREPDVRVAASRFVDATSQLLVAVRSPNNQEAVNAFVSTYTDFHSAVIASVKNLPDMEARRRTVDQLETAREESVTMLSYVSLASSDITQTNTLSQSSRKLIETVNQIVEEVGVEQPWQRECDAALRQIQGIRHLTEHANVPVNSSSYFGCLDIITEQSRHLGESMTGIARNAKAIDTRALCTSVRQSADAVCSLAESASQAAYLIGIAHPKSVRGETAIIDASRVRRSGMLVRQVCERIEQQNYTQEQIIDDATVVAKHTSNLANMCREASEKSQNVNVKKEFINCAGKVAAGTAKLITAVKQLDSRPSAEAREICTMAAQTLRAATEQLESYVDNPDFAGMPARISPSGRDAQIPVLTSTRQMLDASCEMISTAKHLAIAPMDAPTWQRLADNSKEVSESIKRMVSAIHAAAPGQAEMDRCIRQLEQLIVDVERSSLDMSGAQSQASSTATEKRIHQSILCTAQALAEKVDELRTAAVSKGEALPHCVEAHWETVQPLAASACEAAAIARDSRQQAELFDKCRTVVEAELQMMYACRDAAGNPKATEAHARVDEAAAQLKDALDDIRSTVSAISSEQGVIQGMVETISHSIAGTDMIHVATQGASFADAQTKISAYLEEIRRTATDMPYAEPQTLGNMALNMSEKYRLLAEEARQAVAVLPSPSLAQKLKVAVQKLGTSCIDTVKVAGQRRAHPADERTHRELTDNSRVVVERVNEVLASLHEGSKGTQACINAANTVSGIIGDLDTTILFATSGSLNVTGEQRDFNEHRVAIIKTAKALVEDTKALVAGAASNQEQLAVAAQNAVRTIVNLSDAVKNGAGSLSSSNSEAQVLVIHAVRDVAASLSALIQATKNASGRSLHDPAMGHLKEAAKTMVSNVTSLLKIVKTVEDKTQQGTRALEAAIDAIGIEIKSYDHETGEGTSGPSGATPEHLARATKRVTDATTRLAGAAQTLQQSDVIAAANLARAAVSELLIVSRAAAADAESAEARYRTLDSGREVAAQVRGLLVALHTVLARNADQSSRQLLLEASRGVAKAVKDLIGCSELLKGDTWADHADPTIIAENELMGAASSIEAAAVKLAELRPRVQPTKTDENLAFDEQILSAAKSITAAVQTLVKAASSAQRELIAQGRLDSHPQQHSEDYQWSEGLISAARFVVAAVHQLCEAANALVQGQASEEKLISAAKQVAASTAQLLVACNVKADMDSQARRRLQGAGHAVKTATERLVSSARQNVVEDERNIVISDRLVSGIAQVMDAQEQVLRKEKELVHARERLANLNKARYERGVSPEE</sequence>
<dbReference type="SUPFAM" id="SSF47031">
    <property type="entry name" value="Second domain of FERM"/>
    <property type="match status" value="1"/>
</dbReference>
<dbReference type="Pfam" id="PF21692">
    <property type="entry name" value="Talin_R4"/>
    <property type="match status" value="1"/>
</dbReference>
<dbReference type="InterPro" id="IPR011993">
    <property type="entry name" value="PH-like_dom_sf"/>
</dbReference>
<dbReference type="Pfam" id="PF09141">
    <property type="entry name" value="Talin_middle"/>
    <property type="match status" value="1"/>
</dbReference>
<keyword evidence="5" id="KW-0732">Signal</keyword>
<dbReference type="Gene3D" id="1.20.1420.10">
    <property type="entry name" value="Talin, central domain"/>
    <property type="match status" value="7"/>
</dbReference>
<dbReference type="InterPro" id="IPR019747">
    <property type="entry name" value="FERM_CS"/>
</dbReference>
<evidence type="ECO:0000259" key="7">
    <source>
        <dbReference type="PROSITE" id="PS50945"/>
    </source>
</evidence>
<keyword evidence="9" id="KW-1185">Reference proteome</keyword>
<evidence type="ECO:0000313" key="8">
    <source>
        <dbReference type="EMBL" id="KAK6729374.1"/>
    </source>
</evidence>
<dbReference type="Pfam" id="PF01608">
    <property type="entry name" value="I_LWEQ"/>
    <property type="match status" value="1"/>
</dbReference>
<dbReference type="PANTHER" id="PTHR19981:SF1">
    <property type="entry name" value="RHEA, ISOFORM B"/>
    <property type="match status" value="1"/>
</dbReference>
<dbReference type="PROSITE" id="PS50945">
    <property type="entry name" value="I_LWEQ"/>
    <property type="match status" value="1"/>
</dbReference>
<feature type="domain" description="I/LWEQ" evidence="7">
    <location>
        <begin position="2324"/>
        <end position="2561"/>
    </location>
</feature>
<dbReference type="SUPFAM" id="SSF109885">
    <property type="entry name" value="I/LWEQ domain"/>
    <property type="match status" value="5"/>
</dbReference>
<evidence type="ECO:0000313" key="9">
    <source>
        <dbReference type="Proteomes" id="UP001303046"/>
    </source>
</evidence>
<evidence type="ECO:0000256" key="4">
    <source>
        <dbReference type="SAM" id="Coils"/>
    </source>
</evidence>
<dbReference type="InterPro" id="IPR002404">
    <property type="entry name" value="IRS_PTB"/>
</dbReference>
<dbReference type="Pfam" id="PF21865">
    <property type="entry name" value="TLN1-like_RS"/>
    <property type="match status" value="2"/>
</dbReference>
<dbReference type="Proteomes" id="UP001303046">
    <property type="component" value="Unassembled WGS sequence"/>
</dbReference>
<dbReference type="InterPro" id="IPR002558">
    <property type="entry name" value="ILWEQ_dom"/>
</dbReference>
<dbReference type="EMBL" id="JAVFWL010000001">
    <property type="protein sequence ID" value="KAK6729374.1"/>
    <property type="molecule type" value="Genomic_DNA"/>
</dbReference>
<feature type="coiled-coil region" evidence="4">
    <location>
        <begin position="2529"/>
        <end position="2556"/>
    </location>
</feature>
<dbReference type="InterPro" id="IPR049108">
    <property type="entry name" value="Talin_R4"/>
</dbReference>
<dbReference type="PROSITE" id="PS50057">
    <property type="entry name" value="FERM_3"/>
    <property type="match status" value="1"/>
</dbReference>
<dbReference type="CDD" id="cd10569">
    <property type="entry name" value="FERM_C_Talin"/>
    <property type="match status" value="1"/>
</dbReference>
<dbReference type="InterPro" id="IPR036476">
    <property type="entry name" value="Talin_cent_sf"/>
</dbReference>
<dbReference type="SMART" id="SM00307">
    <property type="entry name" value="ILWEQ"/>
    <property type="match status" value="1"/>
</dbReference>
<dbReference type="InterPro" id="IPR019749">
    <property type="entry name" value="Band_41_domain"/>
</dbReference>
<evidence type="ECO:0000259" key="6">
    <source>
        <dbReference type="PROSITE" id="PS50057"/>
    </source>
</evidence>
<dbReference type="Gene3D" id="3.10.20.90">
    <property type="entry name" value="Phosphatidylinositol 3-kinase Catalytic Subunit, Chain A, domain 1"/>
    <property type="match status" value="2"/>
</dbReference>
<dbReference type="InterPro" id="IPR019748">
    <property type="entry name" value="FERM_central"/>
</dbReference>
<evidence type="ECO:0000256" key="3">
    <source>
        <dbReference type="ARBA" id="ARBA00023212"/>
    </source>
</evidence>
<dbReference type="InterPro" id="IPR015224">
    <property type="entry name" value="Talin_cent"/>
</dbReference>
<evidence type="ECO:0000256" key="1">
    <source>
        <dbReference type="ARBA" id="ARBA00004245"/>
    </source>
</evidence>
<dbReference type="SUPFAM" id="SSF50729">
    <property type="entry name" value="PH domain-like"/>
    <property type="match status" value="1"/>
</dbReference>
<evidence type="ECO:0000256" key="2">
    <source>
        <dbReference type="ARBA" id="ARBA00022490"/>
    </source>
</evidence>
<dbReference type="InterPro" id="IPR054082">
    <property type="entry name" value="Talin_IBS2B"/>
</dbReference>
<gene>
    <name evidence="8" type="primary">Necator_chrI.g2562</name>
    <name evidence="8" type="ORF">RB195_006434</name>
</gene>
<reference evidence="8 9" key="1">
    <citation type="submission" date="2023-08" db="EMBL/GenBank/DDBJ databases">
        <title>A Necator americanus chromosomal reference genome.</title>
        <authorList>
            <person name="Ilik V."/>
            <person name="Petrzelkova K.J."/>
            <person name="Pardy F."/>
            <person name="Fuh T."/>
            <person name="Niatou-Singa F.S."/>
            <person name="Gouil Q."/>
            <person name="Baker L."/>
            <person name="Ritchie M.E."/>
            <person name="Jex A.R."/>
            <person name="Gazzola D."/>
            <person name="Li H."/>
            <person name="Toshio Fujiwara R."/>
            <person name="Zhan B."/>
            <person name="Aroian R.V."/>
            <person name="Pafco B."/>
            <person name="Schwarz E.M."/>
        </authorList>
    </citation>
    <scope>NUCLEOTIDE SEQUENCE [LARGE SCALE GENOMIC DNA]</scope>
    <source>
        <strain evidence="8 9">Aroian</strain>
        <tissue evidence="8">Whole animal</tissue>
    </source>
</reference>
<feature type="domain" description="FERM" evidence="6">
    <location>
        <begin position="108"/>
        <end position="447"/>
    </location>
</feature>
<comment type="subcellular location">
    <subcellularLocation>
        <location evidence="1">Cytoplasm</location>
        <location evidence="1">Cytoskeleton</location>
    </subcellularLocation>
</comment>
<dbReference type="Pfam" id="PF08913">
    <property type="entry name" value="VBS"/>
    <property type="match status" value="1"/>
</dbReference>
<dbReference type="InterPro" id="IPR032425">
    <property type="entry name" value="FERM_f0"/>
</dbReference>
<dbReference type="InterPro" id="IPR000299">
    <property type="entry name" value="FERM_domain"/>
</dbReference>
<keyword evidence="4" id="KW-0175">Coiled coil</keyword>
<organism evidence="8 9">
    <name type="scientific">Necator americanus</name>
    <name type="common">Human hookworm</name>
    <dbReference type="NCBI Taxonomy" id="51031"/>
    <lineage>
        <taxon>Eukaryota</taxon>
        <taxon>Metazoa</taxon>
        <taxon>Ecdysozoa</taxon>
        <taxon>Nematoda</taxon>
        <taxon>Chromadorea</taxon>
        <taxon>Rhabditida</taxon>
        <taxon>Rhabditina</taxon>
        <taxon>Rhabditomorpha</taxon>
        <taxon>Strongyloidea</taxon>
        <taxon>Ancylostomatidae</taxon>
        <taxon>Bunostominae</taxon>
        <taxon>Necator</taxon>
    </lineage>
</organism>
<feature type="chain" id="PRO_5046933362" description="Talin, middle domain protein" evidence="5">
    <location>
        <begin position="20"/>
        <end position="2566"/>
    </location>
</feature>
<dbReference type="Pfam" id="PF21896">
    <property type="entry name" value="Talin_IBS2B"/>
    <property type="match status" value="3"/>
</dbReference>
<name>A0ABR1BW40_NECAM</name>
<evidence type="ECO:0008006" key="10">
    <source>
        <dbReference type="Google" id="ProtNLM"/>
    </source>
</evidence>
<dbReference type="Gene3D" id="1.20.120.230">
    <property type="entry name" value="Alpha-catenin/vinculin-like"/>
    <property type="match status" value="4"/>
</dbReference>
<dbReference type="Gene3D" id="1.20.80.10">
    <property type="match status" value="1"/>
</dbReference>
<comment type="caution">
    <text evidence="8">The sequence shown here is derived from an EMBL/GenBank/DDBJ whole genome shotgun (WGS) entry which is preliminary data.</text>
</comment>
<protein>
    <recommendedName>
        <fullName evidence="10">Talin, middle domain protein</fullName>
    </recommendedName>
</protein>
<accession>A0ABR1BW40</accession>
<dbReference type="Pfam" id="PF16511">
    <property type="entry name" value="FERM_f0"/>
    <property type="match status" value="1"/>
</dbReference>
<dbReference type="Pfam" id="PF02174">
    <property type="entry name" value="IRS"/>
    <property type="match status" value="1"/>
</dbReference>
<dbReference type="InterPro" id="IPR015009">
    <property type="entry name" value="Vinculin-bd_dom"/>
</dbReference>
<dbReference type="SUPFAM" id="SSF47220">
    <property type="entry name" value="alpha-catenin/vinculin-like"/>
    <property type="match status" value="3"/>
</dbReference>
<dbReference type="SUPFAM" id="SSF109880">
    <property type="entry name" value="A middle domain of Talin 1"/>
    <property type="match status" value="1"/>
</dbReference>
<dbReference type="PANTHER" id="PTHR19981">
    <property type="entry name" value="TALIN"/>
    <property type="match status" value="1"/>
</dbReference>
<dbReference type="CDD" id="cd17089">
    <property type="entry name" value="FERM_F0_TLN"/>
    <property type="match status" value="1"/>
</dbReference>
<dbReference type="SMART" id="SM01244">
    <property type="entry name" value="IRS"/>
    <property type="match status" value="1"/>
</dbReference>
<keyword evidence="2" id="KW-0963">Cytoplasm</keyword>
<dbReference type="SMART" id="SM00295">
    <property type="entry name" value="B41"/>
    <property type="match status" value="1"/>
</dbReference>
<dbReference type="InterPro" id="IPR035963">
    <property type="entry name" value="FERM_2"/>
</dbReference>
<dbReference type="InterPro" id="IPR036723">
    <property type="entry name" value="Alpha-catenin/vinculin-like_sf"/>
</dbReference>
<dbReference type="InterPro" id="IPR035964">
    <property type="entry name" value="I/LWEQ_dom_sf"/>
</dbReference>
<dbReference type="PROSITE" id="PS00661">
    <property type="entry name" value="FERM_2"/>
    <property type="match status" value="1"/>
</dbReference>
<proteinExistence type="predicted"/>
<dbReference type="InterPro" id="IPR054060">
    <property type="entry name" value="TLN1-like_RS"/>
</dbReference>
<dbReference type="Gene3D" id="1.20.1410.10">
    <property type="entry name" value="I/LWEQ domain"/>
    <property type="match status" value="1"/>
</dbReference>
<dbReference type="InterPro" id="IPR014352">
    <property type="entry name" value="FERM/acyl-CoA-bd_prot_sf"/>
</dbReference>
<evidence type="ECO:0000256" key="5">
    <source>
        <dbReference type="SAM" id="SignalP"/>
    </source>
</evidence>
<dbReference type="Gene3D" id="2.30.29.30">
    <property type="entry name" value="Pleckstrin-homology domain (PH domain)/Phosphotyrosine-binding domain (PTB)"/>
    <property type="match status" value="1"/>
</dbReference>
<feature type="signal peptide" evidence="5">
    <location>
        <begin position="1"/>
        <end position="19"/>
    </location>
</feature>
<keyword evidence="3" id="KW-0206">Cytoskeleton</keyword>
<dbReference type="CDD" id="cd14473">
    <property type="entry name" value="FERM_B-lobe"/>
    <property type="match status" value="1"/>
</dbReference>